<sequence>MIIEHALAESLRKSSQPISLLVIGAGGNGSAVFLHLPYLHQALRVWGHAGLSVTLADGDMVSETNCVRQPFASSDIGLNKAIVLVNRVNLFWGLTWQAFPHHFRKDSLKDHTAQPQLVISCVDTRAARETIAHVLTRSGSHITYWLDLGNNAASGQFVLGQPANGRNRRIGSRLRTVVELYPEIAAPQIGEDPLPSCSAAEALERQEPYINHVLATSALAMLARLFRYGAIAHHGAFYNAATGRMSTIPVDPGLWKTIRRRSRRLLQSAKKRAA</sequence>
<dbReference type="EMBL" id="JBHSPH010000002">
    <property type="protein sequence ID" value="MFC5862075.1"/>
    <property type="molecule type" value="Genomic_DNA"/>
</dbReference>
<name>A0ABW1EFP9_9BACT</name>
<dbReference type="InterPro" id="IPR035985">
    <property type="entry name" value="Ubiquitin-activating_enz"/>
</dbReference>
<protein>
    <submittedName>
        <fullName evidence="2">PRTRC system ThiF family protein</fullName>
    </submittedName>
</protein>
<evidence type="ECO:0000313" key="3">
    <source>
        <dbReference type="Proteomes" id="UP001596091"/>
    </source>
</evidence>
<dbReference type="InterPro" id="IPR022500">
    <property type="entry name" value="PRTRC_ThiF"/>
</dbReference>
<evidence type="ECO:0000313" key="2">
    <source>
        <dbReference type="EMBL" id="MFC5862075.1"/>
    </source>
</evidence>
<reference evidence="3" key="1">
    <citation type="journal article" date="2019" name="Int. J. Syst. Evol. Microbiol.">
        <title>The Global Catalogue of Microorganisms (GCM) 10K type strain sequencing project: providing services to taxonomists for standard genome sequencing and annotation.</title>
        <authorList>
            <consortium name="The Broad Institute Genomics Platform"/>
            <consortium name="The Broad Institute Genome Sequencing Center for Infectious Disease"/>
            <person name="Wu L."/>
            <person name="Ma J."/>
        </authorList>
    </citation>
    <scope>NUCLEOTIDE SEQUENCE [LARGE SCALE GENOMIC DNA]</scope>
    <source>
        <strain evidence="3">JCM 4087</strain>
    </source>
</reference>
<dbReference type="CDD" id="cd01483">
    <property type="entry name" value="E1_enzyme_family"/>
    <property type="match status" value="1"/>
</dbReference>
<accession>A0ABW1EFP9</accession>
<evidence type="ECO:0000259" key="1">
    <source>
        <dbReference type="Pfam" id="PF00899"/>
    </source>
</evidence>
<dbReference type="NCBIfam" id="TIGR03736">
    <property type="entry name" value="PRTRC_ThiF"/>
    <property type="match status" value="1"/>
</dbReference>
<dbReference type="InterPro" id="IPR000594">
    <property type="entry name" value="ThiF_NAD_FAD-bd"/>
</dbReference>
<dbReference type="RefSeq" id="WP_263338141.1">
    <property type="nucleotide sequence ID" value="NZ_JAGSYH010000004.1"/>
</dbReference>
<dbReference type="Gene3D" id="3.40.50.720">
    <property type="entry name" value="NAD(P)-binding Rossmann-like Domain"/>
    <property type="match status" value="1"/>
</dbReference>
<feature type="domain" description="THIF-type NAD/FAD binding fold" evidence="1">
    <location>
        <begin position="18"/>
        <end position="166"/>
    </location>
</feature>
<gene>
    <name evidence="2" type="ORF">ACFPT7_07205</name>
</gene>
<proteinExistence type="predicted"/>
<dbReference type="SUPFAM" id="SSF69572">
    <property type="entry name" value="Activating enzymes of the ubiquitin-like proteins"/>
    <property type="match status" value="1"/>
</dbReference>
<dbReference type="Proteomes" id="UP001596091">
    <property type="component" value="Unassembled WGS sequence"/>
</dbReference>
<dbReference type="Pfam" id="PF00899">
    <property type="entry name" value="ThiF"/>
    <property type="match status" value="1"/>
</dbReference>
<keyword evidence="3" id="KW-1185">Reference proteome</keyword>
<comment type="caution">
    <text evidence="2">The sequence shown here is derived from an EMBL/GenBank/DDBJ whole genome shotgun (WGS) entry which is preliminary data.</text>
</comment>
<organism evidence="2 3">
    <name type="scientific">Acidicapsa dinghuensis</name>
    <dbReference type="NCBI Taxonomy" id="2218256"/>
    <lineage>
        <taxon>Bacteria</taxon>
        <taxon>Pseudomonadati</taxon>
        <taxon>Acidobacteriota</taxon>
        <taxon>Terriglobia</taxon>
        <taxon>Terriglobales</taxon>
        <taxon>Acidobacteriaceae</taxon>
        <taxon>Acidicapsa</taxon>
    </lineage>
</organism>